<dbReference type="OrthoDB" id="9788689at2"/>
<dbReference type="AlphaFoldDB" id="A0A2K8KEZ9"/>
<comment type="similarity">
    <text evidence="11 12">Belongs to the arginase family.</text>
</comment>
<evidence type="ECO:0000313" key="14">
    <source>
        <dbReference type="EMBL" id="ATX68002.1"/>
    </source>
</evidence>
<evidence type="ECO:0000256" key="10">
    <source>
        <dbReference type="PIRSR" id="PIRSR036979-1"/>
    </source>
</evidence>
<evidence type="ECO:0000256" key="2">
    <source>
        <dbReference type="ARBA" id="ARBA00012168"/>
    </source>
</evidence>
<dbReference type="EMBL" id="CP024899">
    <property type="protein sequence ID" value="ATX68002.1"/>
    <property type="molecule type" value="Genomic_DNA"/>
</dbReference>
<accession>A0A2K8KEZ9</accession>
<evidence type="ECO:0000256" key="9">
    <source>
        <dbReference type="NCBIfam" id="TIGR01229"/>
    </source>
</evidence>
<evidence type="ECO:0000256" key="11">
    <source>
        <dbReference type="PROSITE-ProRule" id="PRU00742"/>
    </source>
</evidence>
<keyword evidence="4 13" id="KW-0056">Arginine metabolism</keyword>
<dbReference type="InterPro" id="IPR020855">
    <property type="entry name" value="Ureohydrolase_Mn_BS"/>
</dbReference>
<dbReference type="RefSeq" id="WP_071482337.1">
    <property type="nucleotide sequence ID" value="NZ_CP024899.1"/>
</dbReference>
<evidence type="ECO:0000313" key="15">
    <source>
        <dbReference type="Proteomes" id="UP000228948"/>
    </source>
</evidence>
<dbReference type="PROSITE" id="PS01053">
    <property type="entry name" value="ARGINASE_1"/>
    <property type="match status" value="1"/>
</dbReference>
<dbReference type="PRINTS" id="PR00116">
    <property type="entry name" value="ARGINASE"/>
</dbReference>
<evidence type="ECO:0000256" key="3">
    <source>
        <dbReference type="ARBA" id="ARBA00018123"/>
    </source>
</evidence>
<dbReference type="GO" id="GO:0000050">
    <property type="term" value="P:urea cycle"/>
    <property type="evidence" value="ECO:0007669"/>
    <property type="project" value="UniProtKB-UniPathway"/>
</dbReference>
<dbReference type="SUPFAM" id="SSF52768">
    <property type="entry name" value="Arginase/deacetylase"/>
    <property type="match status" value="1"/>
</dbReference>
<dbReference type="FunFam" id="3.40.800.10:FF:000012">
    <property type="entry name" value="Arginase"/>
    <property type="match status" value="1"/>
</dbReference>
<dbReference type="NCBIfam" id="TIGR01229">
    <property type="entry name" value="rocF_arginase"/>
    <property type="match status" value="1"/>
</dbReference>
<feature type="binding site" evidence="10">
    <location>
        <position position="228"/>
    </location>
    <ligand>
        <name>Mn(2+)</name>
        <dbReference type="ChEBI" id="CHEBI:29035"/>
        <label>1</label>
    </ligand>
</feature>
<keyword evidence="7 10" id="KW-0464">Manganese</keyword>
<proteinExistence type="inferred from homology"/>
<evidence type="ECO:0000256" key="6">
    <source>
        <dbReference type="ARBA" id="ARBA00022801"/>
    </source>
</evidence>
<evidence type="ECO:0000256" key="8">
    <source>
        <dbReference type="ARBA" id="ARBA00047391"/>
    </source>
</evidence>
<gene>
    <name evidence="14" type="primary">rocF</name>
    <name evidence="14" type="ORF">BG454_17040</name>
</gene>
<dbReference type="PANTHER" id="PTHR43782:SF3">
    <property type="entry name" value="ARGINASE"/>
    <property type="match status" value="1"/>
</dbReference>
<dbReference type="Pfam" id="PF00491">
    <property type="entry name" value="Arginase"/>
    <property type="match status" value="1"/>
</dbReference>
<keyword evidence="5 10" id="KW-0479">Metal-binding</keyword>
<comment type="pathway">
    <text evidence="1">Nitrogen metabolism; urea cycle; L-ornithine and urea from L-arginine: step 1/1.</text>
</comment>
<sequence length="309" mass="32844">MNPPTIIGAPVDSGQRQPGCLMGPAAYRVAGLHQMLSDLGHPAQERGDLALPETLPACAPRNPALDQLPATLGWTALIREKVEAELGRGRLPIILGGDHALALGSVAGAAAHAAALGRPLFLLWLDAHSDFHTPESTQSGNLHGTPVAYAAGRDGFAPFPPFPAPIPPERICLFGIRSVDPAERLALAEYDIAITDMRALDEQGIAAPLRAFLDRVRVANGMLHVSLDVDFLDPTIAPAVGTTVPGGATVREAHLVCEMIHETGLMTSLDLVELNPALDERSRTARLMIDLLGSLMGRKVFDRPTRSFT</sequence>
<dbReference type="InterPro" id="IPR006035">
    <property type="entry name" value="Ureohydrolase"/>
</dbReference>
<evidence type="ECO:0000256" key="5">
    <source>
        <dbReference type="ARBA" id="ARBA00022723"/>
    </source>
</evidence>
<dbReference type="CDD" id="cd09989">
    <property type="entry name" value="Arginase"/>
    <property type="match status" value="1"/>
</dbReference>
<evidence type="ECO:0000256" key="4">
    <source>
        <dbReference type="ARBA" id="ARBA00022503"/>
    </source>
</evidence>
<comment type="cofactor">
    <cofactor evidence="10 13">
        <name>Mn(2+)</name>
        <dbReference type="ChEBI" id="CHEBI:29035"/>
    </cofactor>
    <text evidence="10 13">Binds 2 manganese ions per subunit.</text>
</comment>
<dbReference type="GO" id="GO:0005737">
    <property type="term" value="C:cytoplasm"/>
    <property type="evidence" value="ECO:0007669"/>
    <property type="project" value="TreeGrafter"/>
</dbReference>
<evidence type="ECO:0000256" key="13">
    <source>
        <dbReference type="RuleBase" id="RU361159"/>
    </source>
</evidence>
<evidence type="ECO:0000256" key="12">
    <source>
        <dbReference type="RuleBase" id="RU003684"/>
    </source>
</evidence>
<keyword evidence="15" id="KW-1185">Reference proteome</keyword>
<dbReference type="GO" id="GO:0004053">
    <property type="term" value="F:arginase activity"/>
    <property type="evidence" value="ECO:0007669"/>
    <property type="project" value="UniProtKB-UniRule"/>
</dbReference>
<comment type="catalytic activity">
    <reaction evidence="8 13">
        <text>L-arginine + H2O = urea + L-ornithine</text>
        <dbReference type="Rhea" id="RHEA:20569"/>
        <dbReference type="ChEBI" id="CHEBI:15377"/>
        <dbReference type="ChEBI" id="CHEBI:16199"/>
        <dbReference type="ChEBI" id="CHEBI:32682"/>
        <dbReference type="ChEBI" id="CHEBI:46911"/>
        <dbReference type="EC" id="3.5.3.1"/>
    </reaction>
</comment>
<dbReference type="EC" id="3.5.3.1" evidence="2 9"/>
<feature type="binding site" evidence="10">
    <location>
        <position position="99"/>
    </location>
    <ligand>
        <name>Mn(2+)</name>
        <dbReference type="ChEBI" id="CHEBI:29035"/>
        <label>1</label>
    </ligand>
</feature>
<dbReference type="GO" id="GO:0030145">
    <property type="term" value="F:manganese ion binding"/>
    <property type="evidence" value="ECO:0007669"/>
    <property type="project" value="TreeGrafter"/>
</dbReference>
<dbReference type="PROSITE" id="PS51409">
    <property type="entry name" value="ARGINASE_2"/>
    <property type="match status" value="1"/>
</dbReference>
<feature type="binding site" evidence="10">
    <location>
        <position position="126"/>
    </location>
    <ligand>
        <name>Mn(2+)</name>
        <dbReference type="ChEBI" id="CHEBI:29035"/>
        <label>2</label>
    </ligand>
</feature>
<dbReference type="UniPathway" id="UPA00158">
    <property type="reaction ID" value="UER00270"/>
</dbReference>
<protein>
    <recommendedName>
        <fullName evidence="3 9">Arginase</fullName>
        <ecNumber evidence="2 9">3.5.3.1</ecNumber>
    </recommendedName>
</protein>
<evidence type="ECO:0000256" key="1">
    <source>
        <dbReference type="ARBA" id="ARBA00005098"/>
    </source>
</evidence>
<dbReference type="Proteomes" id="UP000228948">
    <property type="component" value="Chromosome"/>
</dbReference>
<evidence type="ECO:0000256" key="7">
    <source>
        <dbReference type="ARBA" id="ARBA00023211"/>
    </source>
</evidence>
<dbReference type="KEGG" id="rbg:BG454_17040"/>
<dbReference type="Gene3D" id="3.40.800.10">
    <property type="entry name" value="Ureohydrolase domain"/>
    <property type="match status" value="1"/>
</dbReference>
<organism evidence="14 15">
    <name type="scientific">Roseinatronobacter bogoriensis subsp. barguzinensis</name>
    <dbReference type="NCBI Taxonomy" id="441209"/>
    <lineage>
        <taxon>Bacteria</taxon>
        <taxon>Pseudomonadati</taxon>
        <taxon>Pseudomonadota</taxon>
        <taxon>Alphaproteobacteria</taxon>
        <taxon>Rhodobacterales</taxon>
        <taxon>Paracoccaceae</taxon>
        <taxon>Roseinatronobacter</taxon>
    </lineage>
</organism>
<keyword evidence="6 12" id="KW-0378">Hydrolase</keyword>
<dbReference type="PANTHER" id="PTHR43782">
    <property type="entry name" value="ARGINASE"/>
    <property type="match status" value="1"/>
</dbReference>
<dbReference type="InterPro" id="IPR014033">
    <property type="entry name" value="Arginase"/>
</dbReference>
<feature type="binding site" evidence="10">
    <location>
        <position position="230"/>
    </location>
    <ligand>
        <name>Mn(2+)</name>
        <dbReference type="ChEBI" id="CHEBI:29035"/>
        <label>1</label>
    </ligand>
</feature>
<dbReference type="STRING" id="441209.GCA_001870665_03194"/>
<feature type="binding site" evidence="10">
    <location>
        <position position="128"/>
    </location>
    <ligand>
        <name>Mn(2+)</name>
        <dbReference type="ChEBI" id="CHEBI:29035"/>
        <label>1</label>
    </ligand>
</feature>
<feature type="binding site" evidence="10">
    <location>
        <position position="130"/>
    </location>
    <ligand>
        <name>Mn(2+)</name>
        <dbReference type="ChEBI" id="CHEBI:29035"/>
        <label>1</label>
    </ligand>
</feature>
<name>A0A2K8KEZ9_9RHOB</name>
<reference evidence="14 15" key="1">
    <citation type="submission" date="2017-11" db="EMBL/GenBank/DDBJ databases">
        <title>Revised Sequence and Annotation of the Rhodobaca barguzinensis strain alga05 Genome.</title>
        <authorList>
            <person name="Kopejtka K."/>
            <person name="Tomasch J.M."/>
            <person name="Bunk B."/>
            <person name="Koblizek M."/>
        </authorList>
    </citation>
    <scope>NUCLEOTIDE SEQUENCE [LARGE SCALE GENOMIC DNA]</scope>
    <source>
        <strain evidence="15">alga05</strain>
    </source>
</reference>
<dbReference type="GO" id="GO:0006525">
    <property type="term" value="P:arginine metabolic process"/>
    <property type="evidence" value="ECO:0007669"/>
    <property type="project" value="UniProtKB-KW"/>
</dbReference>
<dbReference type="InterPro" id="IPR023696">
    <property type="entry name" value="Ureohydrolase_dom_sf"/>
</dbReference>